<evidence type="ECO:0000256" key="1">
    <source>
        <dbReference type="SAM" id="SignalP"/>
    </source>
</evidence>
<keyword evidence="1" id="KW-0732">Signal</keyword>
<organism evidence="2 3">
    <name type="scientific">Heterodermia speciosa</name>
    <dbReference type="NCBI Taxonomy" id="116794"/>
    <lineage>
        <taxon>Eukaryota</taxon>
        <taxon>Fungi</taxon>
        <taxon>Dikarya</taxon>
        <taxon>Ascomycota</taxon>
        <taxon>Pezizomycotina</taxon>
        <taxon>Lecanoromycetes</taxon>
        <taxon>OSLEUM clade</taxon>
        <taxon>Lecanoromycetidae</taxon>
        <taxon>Caliciales</taxon>
        <taxon>Physciaceae</taxon>
        <taxon>Heterodermia</taxon>
    </lineage>
</organism>
<name>A0A8H3FCT3_9LECA</name>
<evidence type="ECO:0000313" key="3">
    <source>
        <dbReference type="Proteomes" id="UP000664521"/>
    </source>
</evidence>
<sequence length="737" mass="76492">MLGCLLLAGISVVKAQITLSDVPQASCAGNAATATATFSTSMTIETGSQRIPAGDFWEQMGAVWVFSTDTEGIEFSDLGIPGTGAQSDIPQMDIDALVIDDSKTAWTLNVPTASGANEFDIVFLAATPTSAASSTVVPSTTSAPISASSSSVSGAISAGQSITATTTPTPVPGRFRKRQPFGAQLAPRASATGGTFNLIISGTYPCNLNPSIGLVPGPTVTGGNPTVAAQCSKNSISTNKAAWTAYAGNKYMSSMLSAAAPAPTAPQVDAASLFGHDVGAQDFCTYSSKCDAIQCGDIADASTGANLVIQRYLTYTSLVNFNNYLYAIYEALFDSGTIGIAGTGELVKTFFTNPDPPVTWQQILSVLGPLLGIFSAAAGGVGAAASSAISGVVSGIVGVVASVGNTDTKPVADKRFDELGTIDEFIKEFLQATANGVEAAYEQYIGNASSASWSGSDLVSEDDPNHNGIFGEGDWVDASNFNTANMQKTMLDNFVRIISYKSINYAWNDSKAFIMYVPYNTPIKNADGKMDSIDENYCTSNLQKSDDDKILTICDAPGPGMARLFSADSDDSDTGNNLEAPKGYNVHYEVIPGETFFTSAATHGSVASWIAGDFNYDLSKSFEGLTTGTTLSSDDVTKLTTLKISPETAGFFNIPVCRVLDLRAFPPAGGKTCGCNDAAAIGGMPGSTARFSDNVSKDVMDWLSQKTQAVCISIPGPAGTPPSCTNTGGCPKDLYTG</sequence>
<dbReference type="EMBL" id="CAJPDS010000029">
    <property type="protein sequence ID" value="CAF9922053.1"/>
    <property type="molecule type" value="Genomic_DNA"/>
</dbReference>
<gene>
    <name evidence="2" type="ORF">HETSPECPRED_004706</name>
</gene>
<dbReference type="Proteomes" id="UP000664521">
    <property type="component" value="Unassembled WGS sequence"/>
</dbReference>
<comment type="caution">
    <text evidence="2">The sequence shown here is derived from an EMBL/GenBank/DDBJ whole genome shotgun (WGS) entry which is preliminary data.</text>
</comment>
<reference evidence="2" key="1">
    <citation type="submission" date="2021-03" db="EMBL/GenBank/DDBJ databases">
        <authorList>
            <person name="Tagirdzhanova G."/>
        </authorList>
    </citation>
    <scope>NUCLEOTIDE SEQUENCE</scope>
</reference>
<proteinExistence type="predicted"/>
<accession>A0A8H3FCT3</accession>
<dbReference type="AlphaFoldDB" id="A0A8H3FCT3"/>
<keyword evidence="3" id="KW-1185">Reference proteome</keyword>
<dbReference type="OrthoDB" id="5336546at2759"/>
<feature type="signal peptide" evidence="1">
    <location>
        <begin position="1"/>
        <end position="15"/>
    </location>
</feature>
<protein>
    <submittedName>
        <fullName evidence="2">Uncharacterized protein</fullName>
    </submittedName>
</protein>
<evidence type="ECO:0000313" key="2">
    <source>
        <dbReference type="EMBL" id="CAF9922053.1"/>
    </source>
</evidence>
<feature type="chain" id="PRO_5033985284" evidence="1">
    <location>
        <begin position="16"/>
        <end position="737"/>
    </location>
</feature>